<dbReference type="PROSITE" id="PS51186">
    <property type="entry name" value="GNAT"/>
    <property type="match status" value="1"/>
</dbReference>
<evidence type="ECO:0000256" key="1">
    <source>
        <dbReference type="ARBA" id="ARBA00022679"/>
    </source>
</evidence>
<reference evidence="4 5" key="1">
    <citation type="journal article" date="2019" name="Int. J. Syst. Evol. Microbiol.">
        <title>Rufibacter sediminis sp. nov., isolated from freshwater lake sediment.</title>
        <authorList>
            <person name="Qu J.H."/>
            <person name="Zhang L.J."/>
            <person name="Fu Y.H."/>
            <person name="Li H.F."/>
        </authorList>
    </citation>
    <scope>NUCLEOTIDE SEQUENCE [LARGE SCALE GENOMIC DNA]</scope>
    <source>
        <strain evidence="4 5">H-1</strain>
    </source>
</reference>
<keyword evidence="1" id="KW-0808">Transferase</keyword>
<organism evidence="4 5">
    <name type="scientific">Rufibacter sediminis</name>
    <dbReference type="NCBI Taxonomy" id="2762756"/>
    <lineage>
        <taxon>Bacteria</taxon>
        <taxon>Pseudomonadati</taxon>
        <taxon>Bacteroidota</taxon>
        <taxon>Cytophagia</taxon>
        <taxon>Cytophagales</taxon>
        <taxon>Hymenobacteraceae</taxon>
        <taxon>Rufibacter</taxon>
    </lineage>
</organism>
<keyword evidence="5" id="KW-1185">Reference proteome</keyword>
<dbReference type="Proteomes" id="UP000659698">
    <property type="component" value="Unassembled WGS sequence"/>
</dbReference>
<evidence type="ECO:0000313" key="4">
    <source>
        <dbReference type="EMBL" id="MBC3542280.1"/>
    </source>
</evidence>
<comment type="caution">
    <text evidence="4">The sequence shown here is derived from an EMBL/GenBank/DDBJ whole genome shotgun (WGS) entry which is preliminary data.</text>
</comment>
<dbReference type="PANTHER" id="PTHR43420:SF42">
    <property type="entry name" value="N-ACETYLTRANSFERASE DOMAIN-CONTAINING PROTEIN"/>
    <property type="match status" value="1"/>
</dbReference>
<name>A0ABR6VZA7_9BACT</name>
<keyword evidence="2" id="KW-0012">Acyltransferase</keyword>
<dbReference type="RefSeq" id="WP_186641988.1">
    <property type="nucleotide sequence ID" value="NZ_JACOAF010000058.1"/>
</dbReference>
<dbReference type="Pfam" id="PF13673">
    <property type="entry name" value="Acetyltransf_10"/>
    <property type="match status" value="1"/>
</dbReference>
<feature type="domain" description="N-acetyltransferase" evidence="3">
    <location>
        <begin position="5"/>
        <end position="139"/>
    </location>
</feature>
<dbReference type="EMBL" id="JACOAF010000058">
    <property type="protein sequence ID" value="MBC3542280.1"/>
    <property type="molecule type" value="Genomic_DNA"/>
</dbReference>
<gene>
    <name evidence="4" type="ORF">H7U12_21530</name>
</gene>
<evidence type="ECO:0000256" key="2">
    <source>
        <dbReference type="ARBA" id="ARBA00023315"/>
    </source>
</evidence>
<protein>
    <submittedName>
        <fullName evidence="4">GNAT family N-acetyltransferase</fullName>
    </submittedName>
</protein>
<evidence type="ECO:0000259" key="3">
    <source>
        <dbReference type="PROSITE" id="PS51186"/>
    </source>
</evidence>
<dbReference type="SUPFAM" id="SSF55729">
    <property type="entry name" value="Acyl-CoA N-acyltransferases (Nat)"/>
    <property type="match status" value="1"/>
</dbReference>
<dbReference type="InterPro" id="IPR000182">
    <property type="entry name" value="GNAT_dom"/>
</dbReference>
<accession>A0ABR6VZA7</accession>
<dbReference type="Gene3D" id="3.40.630.30">
    <property type="match status" value="1"/>
</dbReference>
<dbReference type="PANTHER" id="PTHR43420">
    <property type="entry name" value="ACETYLTRANSFERASE"/>
    <property type="match status" value="1"/>
</dbReference>
<evidence type="ECO:0000313" key="5">
    <source>
        <dbReference type="Proteomes" id="UP000659698"/>
    </source>
</evidence>
<dbReference type="InterPro" id="IPR050680">
    <property type="entry name" value="YpeA/RimI_acetyltransf"/>
</dbReference>
<sequence>MPGNQPIRQITAEQTWPIRQLVMWPDKPLKFVQLPNDGEGVHFGYFVDEELVSVLSLFIEQDQAQFRKFATLPSFQGQGIGRSLLAHVFTYAQAHHIHRIWCHARTSATGFYRKSGMQEQGEIFEKDGLAYVKMEKRVSP</sequence>
<proteinExistence type="predicted"/>
<dbReference type="InterPro" id="IPR016181">
    <property type="entry name" value="Acyl_CoA_acyltransferase"/>
</dbReference>
<dbReference type="CDD" id="cd04301">
    <property type="entry name" value="NAT_SF"/>
    <property type="match status" value="1"/>
</dbReference>